<dbReference type="EMBL" id="JZEY01000054">
    <property type="protein sequence ID" value="KKB09301.1"/>
    <property type="molecule type" value="Genomic_DNA"/>
</dbReference>
<dbReference type="InterPro" id="IPR042099">
    <property type="entry name" value="ANL_N_sf"/>
</dbReference>
<dbReference type="Pfam" id="PF00501">
    <property type="entry name" value="AMP-binding"/>
    <property type="match status" value="1"/>
</dbReference>
<dbReference type="InterPro" id="IPR000873">
    <property type="entry name" value="AMP-dep_synth/lig_dom"/>
</dbReference>
<dbReference type="AlphaFoldDB" id="A0A0F5FKC6"/>
<feature type="domain" description="AMP-dependent synthetase/ligase" evidence="1">
    <location>
        <begin position="60"/>
        <end position="311"/>
    </location>
</feature>
<proteinExistence type="predicted"/>
<comment type="caution">
    <text evidence="2">The sequence shown here is derived from an EMBL/GenBank/DDBJ whole genome shotgun (WGS) entry which is preliminary data.</text>
</comment>
<dbReference type="InterPro" id="IPR045851">
    <property type="entry name" value="AMP-bd_C_sf"/>
</dbReference>
<dbReference type="Proteomes" id="UP000033649">
    <property type="component" value="Unassembled WGS sequence"/>
</dbReference>
<dbReference type="RefSeq" id="WP_046103993.1">
    <property type="nucleotide sequence ID" value="NZ_JZEY01000054.1"/>
</dbReference>
<evidence type="ECO:0000313" key="2">
    <source>
        <dbReference type="EMBL" id="KKB09301.1"/>
    </source>
</evidence>
<accession>A0A0F5FKC6</accession>
<dbReference type="Gene3D" id="3.40.50.12780">
    <property type="entry name" value="N-terminal domain of ligase-like"/>
    <property type="match status" value="1"/>
</dbReference>
<reference evidence="2 3" key="1">
    <citation type="submission" date="2015-03" db="EMBL/GenBank/DDBJ databases">
        <authorList>
            <person name="Hassan Y."/>
            <person name="Lepp D."/>
            <person name="Li X.-Z."/>
            <person name="Zhou T."/>
        </authorList>
    </citation>
    <scope>NUCLEOTIDE SEQUENCE [LARGE SCALE GENOMIC DNA]</scope>
    <source>
        <strain evidence="2 3">IPL18</strain>
    </source>
</reference>
<gene>
    <name evidence="2" type="ORF">VE26_04875</name>
</gene>
<dbReference type="PANTHER" id="PTHR43845:SF1">
    <property type="entry name" value="BLR5969 PROTEIN"/>
    <property type="match status" value="1"/>
</dbReference>
<dbReference type="PANTHER" id="PTHR43845">
    <property type="entry name" value="BLR5969 PROTEIN"/>
    <property type="match status" value="1"/>
</dbReference>
<sequence>MSTHAPTYTLPDVQRQPLEAVRSLQNQLLRRMVEICYDHHPFYSKLMRERGLTPADIQNIDDLQKIPPSSKTDFLADPEAFRLRPEGLPLAEGTLWKIIYTTGTTTGKPAPIFVTSHDHFAYQDLFRTRQDLIGLRNTDLIANLFPLTSFPMGAYSRGPDEAAAVGAAMLIANTGRVDSYYPVNRSVDDAVASIARHKATVLWGVAGFVRRVLLRAAELSADFTSVRMVMTTGEAASPAMREDLRLRMRNLNCADTTIVNRYGSTEQGGTMIECCDGSGFHSSMPDQVFHEVVDADTGMRLADGETGMLAITHLNRRGTVFLRYKMGDMGALDHTPCPHCGRTTVRLSSKPVRTGDIIKIKGALVNLGNLKAELDKISELEEYQIVVTSESATDPFSPDVLKVRLAPVSGKEDGIGGEIAALVTTLTNLRPEIEIARRDEIFDPVAMAKPKRIVDLRQR</sequence>
<evidence type="ECO:0000259" key="1">
    <source>
        <dbReference type="Pfam" id="PF00501"/>
    </source>
</evidence>
<keyword evidence="3" id="KW-1185">Reference proteome</keyword>
<dbReference type="SUPFAM" id="SSF56801">
    <property type="entry name" value="Acetyl-CoA synthetase-like"/>
    <property type="match status" value="1"/>
</dbReference>
<evidence type="ECO:0000313" key="3">
    <source>
        <dbReference type="Proteomes" id="UP000033649"/>
    </source>
</evidence>
<organism evidence="2 3">
    <name type="scientific">Devosia chinhatensis</name>
    <dbReference type="NCBI Taxonomy" id="429727"/>
    <lineage>
        <taxon>Bacteria</taxon>
        <taxon>Pseudomonadati</taxon>
        <taxon>Pseudomonadota</taxon>
        <taxon>Alphaproteobacteria</taxon>
        <taxon>Hyphomicrobiales</taxon>
        <taxon>Devosiaceae</taxon>
        <taxon>Devosia</taxon>
    </lineage>
</organism>
<protein>
    <recommendedName>
        <fullName evidence="1">AMP-dependent synthetase/ligase domain-containing protein</fullName>
    </recommendedName>
</protein>
<dbReference type="Gene3D" id="3.30.300.30">
    <property type="match status" value="1"/>
</dbReference>
<name>A0A0F5FKC6_9HYPH</name>
<dbReference type="OrthoDB" id="580775at2"/>
<dbReference type="STRING" id="429727.VE26_04875"/>
<dbReference type="PATRIC" id="fig|429727.3.peg.1014"/>